<feature type="region of interest" description="Disordered" evidence="1">
    <location>
        <begin position="1"/>
        <end position="21"/>
    </location>
</feature>
<gene>
    <name evidence="2" type="ORF">DN745_12310</name>
</gene>
<keyword evidence="3" id="KW-1185">Reference proteome</keyword>
<protein>
    <submittedName>
        <fullName evidence="2">Uncharacterized protein</fullName>
    </submittedName>
</protein>
<dbReference type="RefSeq" id="WP_111335246.1">
    <property type="nucleotide sequence ID" value="NZ_CP030032.1"/>
</dbReference>
<evidence type="ECO:0000256" key="1">
    <source>
        <dbReference type="SAM" id="MobiDB-lite"/>
    </source>
</evidence>
<sequence>MSYSRGVEDTISRGSPEKKPDTYYEAELDMNEIRLVDNLGVFCAALAETSEQIGNERKAYQEAVRDKKRSYEYSWRERSPSEFQGMSCGAYYKWGSSDAGRYYIPGNPPDGREYSSSYGEGGLSVSGVAKLVEDWDWLRFSAGARIGMGRYTQTFDKTPPEVHKLDWALRVPLDIGVHIYPEFLYGFGIEGFGGADLVGWALSSGNGDFSEKFDFGGRAGYIFTSTYFALSAYAGWERRNFTFGEFWTQYDALVFSAAIDLNYFEIF</sequence>
<name>A0A2Z4FMM4_9DELT</name>
<proteinExistence type="predicted"/>
<dbReference type="Proteomes" id="UP000249799">
    <property type="component" value="Chromosome"/>
</dbReference>
<dbReference type="KEGG" id="bsed:DN745_12310"/>
<reference evidence="2 3" key="1">
    <citation type="submission" date="2018-06" db="EMBL/GenBank/DDBJ databases">
        <title>Lujinxingia sediminis gen. nov. sp. nov., a new facultative anaerobic member of the class Deltaproteobacteria, and proposal of Lujinxingaceae fam. nov.</title>
        <authorList>
            <person name="Guo L.-Y."/>
            <person name="Li C.-M."/>
            <person name="Wang S."/>
            <person name="Du Z.-J."/>
        </authorList>
    </citation>
    <scope>NUCLEOTIDE SEQUENCE [LARGE SCALE GENOMIC DNA]</scope>
    <source>
        <strain evidence="2 3">FA350</strain>
    </source>
</reference>
<organism evidence="2 3">
    <name type="scientific">Bradymonas sediminis</name>
    <dbReference type="NCBI Taxonomy" id="1548548"/>
    <lineage>
        <taxon>Bacteria</taxon>
        <taxon>Deltaproteobacteria</taxon>
        <taxon>Bradymonadales</taxon>
        <taxon>Bradymonadaceae</taxon>
        <taxon>Bradymonas</taxon>
    </lineage>
</organism>
<evidence type="ECO:0000313" key="2">
    <source>
        <dbReference type="EMBL" id="AWV90075.1"/>
    </source>
</evidence>
<dbReference type="AlphaFoldDB" id="A0A2Z4FMM4"/>
<dbReference type="EMBL" id="CP030032">
    <property type="protein sequence ID" value="AWV90075.1"/>
    <property type="molecule type" value="Genomic_DNA"/>
</dbReference>
<accession>A0A2Z4FMM4</accession>
<dbReference type="OrthoDB" id="10007107at2"/>
<evidence type="ECO:0000313" key="3">
    <source>
        <dbReference type="Proteomes" id="UP000249799"/>
    </source>
</evidence>